<keyword evidence="1" id="KW-0547">Nucleotide-binding</keyword>
<keyword evidence="2" id="KW-0067">ATP-binding</keyword>
<evidence type="ECO:0000256" key="1">
    <source>
        <dbReference type="ARBA" id="ARBA00022741"/>
    </source>
</evidence>
<feature type="domain" description="AMP-dependent synthetase/ligase" evidence="3">
    <location>
        <begin position="26"/>
        <end position="580"/>
    </location>
</feature>
<dbReference type="InterPro" id="IPR000873">
    <property type="entry name" value="AMP-dep_synth/lig_dom"/>
</dbReference>
<organism evidence="4">
    <name type="scientific">Trepomonas sp. PC1</name>
    <dbReference type="NCBI Taxonomy" id="1076344"/>
    <lineage>
        <taxon>Eukaryota</taxon>
        <taxon>Metamonada</taxon>
        <taxon>Diplomonadida</taxon>
        <taxon>Hexamitidae</taxon>
        <taxon>Hexamitinae</taxon>
        <taxon>Trepomonas</taxon>
    </lineage>
</organism>
<dbReference type="InterPro" id="IPR042099">
    <property type="entry name" value="ANL_N_sf"/>
</dbReference>
<gene>
    <name evidence="4" type="ORF">TPC1_15027</name>
</gene>
<dbReference type="PROSITE" id="PS00455">
    <property type="entry name" value="AMP_BINDING"/>
    <property type="match status" value="1"/>
</dbReference>
<dbReference type="SUPFAM" id="SSF56801">
    <property type="entry name" value="Acetyl-CoA synthetase-like"/>
    <property type="match status" value="1"/>
</dbReference>
<dbReference type="PANTHER" id="PTHR43272">
    <property type="entry name" value="LONG-CHAIN-FATTY-ACID--COA LIGASE"/>
    <property type="match status" value="1"/>
</dbReference>
<dbReference type="GO" id="GO:0005783">
    <property type="term" value="C:endoplasmic reticulum"/>
    <property type="evidence" value="ECO:0007669"/>
    <property type="project" value="TreeGrafter"/>
</dbReference>
<feature type="non-terminal residue" evidence="4">
    <location>
        <position position="1"/>
    </location>
</feature>
<dbReference type="AlphaFoldDB" id="A0A146KAZ4"/>
<keyword evidence="4" id="KW-0436">Ligase</keyword>
<evidence type="ECO:0000256" key="2">
    <source>
        <dbReference type="ARBA" id="ARBA00022840"/>
    </source>
</evidence>
<protein>
    <submittedName>
        <fullName evidence="4">Long chain fatty acid CoA ligase</fullName>
    </submittedName>
</protein>
<evidence type="ECO:0000313" key="4">
    <source>
        <dbReference type="EMBL" id="JAP92885.1"/>
    </source>
</evidence>
<dbReference type="GO" id="GO:0004467">
    <property type="term" value="F:long-chain fatty acid-CoA ligase activity"/>
    <property type="evidence" value="ECO:0007669"/>
    <property type="project" value="TreeGrafter"/>
</dbReference>
<dbReference type="GO" id="GO:0005524">
    <property type="term" value="F:ATP binding"/>
    <property type="evidence" value="ECO:0007669"/>
    <property type="project" value="UniProtKB-KW"/>
</dbReference>
<dbReference type="EMBL" id="GDID01003721">
    <property type="protein sequence ID" value="JAP92885.1"/>
    <property type="molecule type" value="Transcribed_RNA"/>
</dbReference>
<accession>A0A146KAZ4</accession>
<dbReference type="Gene3D" id="3.40.50.12780">
    <property type="entry name" value="N-terminal domain of ligase-like"/>
    <property type="match status" value="2"/>
</dbReference>
<proteinExistence type="predicted"/>
<name>A0A146KAZ4_9EUKA</name>
<dbReference type="GO" id="GO:0016020">
    <property type="term" value="C:membrane"/>
    <property type="evidence" value="ECO:0007669"/>
    <property type="project" value="TreeGrafter"/>
</dbReference>
<sequence>ITCNCTNSKYVLKDYQQTEAKLLHHQAKAVPNRRLMGSREFLADGTRGSYEWYSYKETNNMVAMMVKGLQKMGLKPGMKAGIISVNRSEWTVVDFACASAGLILVPLYDSQTMDEIQFVVEETKLDVCFASIDKLERISHCGIQKIIAFDDRLDDFAILKDKYNCNVCYQPRNQKIYDEYDKIEGMFDPNPNTFTSQVLGFKKQGQMYKRELSGEAEKILKNNRNIKCLDLITHSYWQVIMSGYEEFQDKIEKDQLLDLEDNLKPEDLFSIIYTSGTTGKPKGVMLTQNNLLFAGVSLGRERIRNEPNPVNSLGQPMAKRQEFVPSYLPLAHIYMRMLQIICLTNKSAMGYWQGSAAKLLEDVKELRPTVFFIVPRIIQKIYEGINSKIESSSMLKQKLFKKAYNARLQMYKAEQKSYSQDLWQVYEKKAPASILKSEKNFMDVQQPLIKFDYPGWTNVIFKQVKGMLGGRCRLMITGSAPLSTLHAEFMVVCFNIHLAEGFGMSETSAYGCVQTSYSMNYGSIGECMDKDTVLKIKSVPEMEYTVKDTKMVVLGGQQHQVVCPRGELLIKGPTVFSGYYQDEQKTKESFEDGFFLTGDIAEFNPVLNEVKLIDRKRGIVKLSQGEFISVNQIEDAVAKAQSVENCYLCANRYYPFTIAVVCPNKAYLKSKGIDCNDEKQVLNAINFVSQEVKDTCQKFGLKRFEIPKGCIVEMNPWTPDNQFLTPALKIKRPSCKKHYEKYAIEIIERIMKNEKATNEQISQISKDVMSTTIEDKTDTSSGYTGMR</sequence>
<evidence type="ECO:0000259" key="3">
    <source>
        <dbReference type="Pfam" id="PF00501"/>
    </source>
</evidence>
<dbReference type="PANTHER" id="PTHR43272:SF33">
    <property type="entry name" value="AMP-BINDING DOMAIN-CONTAINING PROTEIN-RELATED"/>
    <property type="match status" value="1"/>
</dbReference>
<dbReference type="Pfam" id="PF00501">
    <property type="entry name" value="AMP-binding"/>
    <property type="match status" value="1"/>
</dbReference>
<dbReference type="InterPro" id="IPR020845">
    <property type="entry name" value="AMP-binding_CS"/>
</dbReference>
<reference evidence="4" key="1">
    <citation type="submission" date="2015-07" db="EMBL/GenBank/DDBJ databases">
        <title>Adaptation to a free-living lifestyle via gene acquisitions in the diplomonad Trepomonas sp. PC1.</title>
        <authorList>
            <person name="Xu F."/>
            <person name="Jerlstrom-Hultqvist J."/>
            <person name="Kolisko M."/>
            <person name="Simpson A.G.B."/>
            <person name="Roger A.J."/>
            <person name="Svard S.G."/>
            <person name="Andersson J.O."/>
        </authorList>
    </citation>
    <scope>NUCLEOTIDE SEQUENCE</scope>
    <source>
        <strain evidence="4">PC1</strain>
    </source>
</reference>